<dbReference type="InterPro" id="IPR019783">
    <property type="entry name" value="SDO1/SBDS_N"/>
</dbReference>
<dbReference type="Pfam" id="PF01172">
    <property type="entry name" value="SBDS_N"/>
    <property type="match status" value="1"/>
</dbReference>
<dbReference type="SUPFAM" id="SSF89895">
    <property type="entry name" value="FYSH domain"/>
    <property type="match status" value="1"/>
</dbReference>
<dbReference type="InterPro" id="IPR036786">
    <property type="entry name" value="Ribosome_mat_SBDS_N_sf"/>
</dbReference>
<dbReference type="EMBL" id="CAJVPK010000008">
    <property type="protein sequence ID" value="CAG8432951.1"/>
    <property type="molecule type" value="Genomic_DNA"/>
</dbReference>
<organism evidence="2 3">
    <name type="scientific">Diversispora eburnea</name>
    <dbReference type="NCBI Taxonomy" id="1213867"/>
    <lineage>
        <taxon>Eukaryota</taxon>
        <taxon>Fungi</taxon>
        <taxon>Fungi incertae sedis</taxon>
        <taxon>Mucoromycota</taxon>
        <taxon>Glomeromycotina</taxon>
        <taxon>Glomeromycetes</taxon>
        <taxon>Diversisporales</taxon>
        <taxon>Diversisporaceae</taxon>
        <taxon>Diversispora</taxon>
    </lineage>
</organism>
<dbReference type="OrthoDB" id="2567806at2759"/>
<name>A0A9N8V0V2_9GLOM</name>
<keyword evidence="3" id="KW-1185">Reference proteome</keyword>
<sequence>MSISQDTTRIIYKVPNSREEFFVFGYPEAIKKWRKDKTISMTESYDVFETVTGGNEGMAGRPSKWKLENAFGTSVIEDVIRIILEEGNFHRDHKGHDRHASKDRTMINETRGKGVATTEGSCGIHN</sequence>
<feature type="domain" description="Ribosome maturation protein SDO1/SBDS N-terminal" evidence="1">
    <location>
        <begin position="8"/>
        <end position="92"/>
    </location>
</feature>
<gene>
    <name evidence="2" type="ORF">DEBURN_LOCUS275</name>
</gene>
<evidence type="ECO:0000313" key="3">
    <source>
        <dbReference type="Proteomes" id="UP000789706"/>
    </source>
</evidence>
<reference evidence="2" key="1">
    <citation type="submission" date="2021-06" db="EMBL/GenBank/DDBJ databases">
        <authorList>
            <person name="Kallberg Y."/>
            <person name="Tangrot J."/>
            <person name="Rosling A."/>
        </authorList>
    </citation>
    <scope>NUCLEOTIDE SEQUENCE</scope>
    <source>
        <strain evidence="2">AZ414A</strain>
    </source>
</reference>
<evidence type="ECO:0000259" key="1">
    <source>
        <dbReference type="Pfam" id="PF01172"/>
    </source>
</evidence>
<evidence type="ECO:0000313" key="2">
    <source>
        <dbReference type="EMBL" id="CAG8432951.1"/>
    </source>
</evidence>
<comment type="caution">
    <text evidence="2">The sequence shown here is derived from an EMBL/GenBank/DDBJ whole genome shotgun (WGS) entry which is preliminary data.</text>
</comment>
<dbReference type="Proteomes" id="UP000789706">
    <property type="component" value="Unassembled WGS sequence"/>
</dbReference>
<protein>
    <submittedName>
        <fullName evidence="2">9869_t:CDS:1</fullName>
    </submittedName>
</protein>
<dbReference type="AlphaFoldDB" id="A0A9N8V0V2"/>
<proteinExistence type="predicted"/>
<accession>A0A9N8V0V2</accession>
<dbReference type="Gene3D" id="3.30.1250.10">
    <property type="entry name" value="Ribosome maturation protein SBDS, N-terminal domain"/>
    <property type="match status" value="1"/>
</dbReference>